<evidence type="ECO:0000313" key="4">
    <source>
        <dbReference type="Proteomes" id="UP000324974"/>
    </source>
</evidence>
<dbReference type="InterPro" id="IPR012902">
    <property type="entry name" value="N_methyl_site"/>
</dbReference>
<protein>
    <recommendedName>
        <fullName evidence="2">DUF1559 domain-containing protein</fullName>
    </recommendedName>
</protein>
<dbReference type="NCBIfam" id="TIGR02532">
    <property type="entry name" value="IV_pilin_GFxxxE"/>
    <property type="match status" value="1"/>
</dbReference>
<dbReference type="Proteomes" id="UP000324974">
    <property type="component" value="Chromosome"/>
</dbReference>
<name>A0A5C1A5G0_9BACT</name>
<accession>A0A5C1A5G0</accession>
<dbReference type="Pfam" id="PF07596">
    <property type="entry name" value="SBP_bac_10"/>
    <property type="match status" value="1"/>
</dbReference>
<dbReference type="Pfam" id="PF07963">
    <property type="entry name" value="N_methyl"/>
    <property type="match status" value="1"/>
</dbReference>
<dbReference type="InterPro" id="IPR045584">
    <property type="entry name" value="Pilin-like"/>
</dbReference>
<reference evidence="4" key="1">
    <citation type="submission" date="2019-08" db="EMBL/GenBank/DDBJ databases">
        <title>Limnoglobus roseus gen. nov., sp. nov., a novel freshwater planctomycete with a giant genome from the family Gemmataceae.</title>
        <authorList>
            <person name="Kulichevskaya I.S."/>
            <person name="Naumoff D.G."/>
            <person name="Miroshnikov K."/>
            <person name="Ivanova A."/>
            <person name="Philippov D.A."/>
            <person name="Hakobyan A."/>
            <person name="Rijpstra I.C."/>
            <person name="Sinninghe Damste J.S."/>
            <person name="Liesack W."/>
            <person name="Dedysh S.N."/>
        </authorList>
    </citation>
    <scope>NUCLEOTIDE SEQUENCE [LARGE SCALE GENOMIC DNA]</scope>
    <source>
        <strain evidence="4">PX52</strain>
    </source>
</reference>
<dbReference type="SUPFAM" id="SSF54523">
    <property type="entry name" value="Pili subunits"/>
    <property type="match status" value="1"/>
</dbReference>
<dbReference type="AlphaFoldDB" id="A0A5C1A5G0"/>
<gene>
    <name evidence="3" type="ORF">PX52LOC_00441</name>
</gene>
<keyword evidence="4" id="KW-1185">Reference proteome</keyword>
<dbReference type="Gene3D" id="3.30.700.10">
    <property type="entry name" value="Glycoprotein, Type 4 Pilin"/>
    <property type="match status" value="1"/>
</dbReference>
<feature type="domain" description="DUF1559" evidence="2">
    <location>
        <begin position="36"/>
        <end position="305"/>
    </location>
</feature>
<keyword evidence="1" id="KW-0812">Transmembrane</keyword>
<keyword evidence="1" id="KW-1133">Transmembrane helix</keyword>
<dbReference type="KEGG" id="lrs:PX52LOC_00441"/>
<dbReference type="OrthoDB" id="261883at2"/>
<evidence type="ECO:0000256" key="1">
    <source>
        <dbReference type="SAM" id="Phobius"/>
    </source>
</evidence>
<dbReference type="NCBIfam" id="TIGR04294">
    <property type="entry name" value="pre_pil_HX9DG"/>
    <property type="match status" value="1"/>
</dbReference>
<dbReference type="EMBL" id="CP042425">
    <property type="protein sequence ID" value="QEL13583.1"/>
    <property type="molecule type" value="Genomic_DNA"/>
</dbReference>
<keyword evidence="1" id="KW-0472">Membrane</keyword>
<evidence type="ECO:0000313" key="3">
    <source>
        <dbReference type="EMBL" id="QEL13583.1"/>
    </source>
</evidence>
<sequence length="325" mass="34434">MLHSHSKRRSAFTLIELLVVIAIIAILIGLLLPAVQKVREAAARAKCSNNLKQLGLACHSFHDTSGIIPPSRVASGGFPKLSVPAAKYHGWAVWLLPHIEQGALANLYSTNLHLGEGNNNGAITTKILTFKCPSSPTLDRTAPSWTAQSFTMNNAATTDYTTIRFVTQALRDGFTAQLDAATVGASFDGVQGVQSSAHSYSTGTNYRITNFAGVTDGLSNTLLYVEDAARPDLYNMGKMISSNSVGASAWADSENEIGLDGCNNGTTPGTQAMNCTNSGEPYSFHTNGMNVGLVDGSVRFLSQNISIKVMAAVVTARAGEVTTFD</sequence>
<proteinExistence type="predicted"/>
<dbReference type="InterPro" id="IPR027558">
    <property type="entry name" value="Pre_pil_HX9DG_C"/>
</dbReference>
<dbReference type="InterPro" id="IPR011453">
    <property type="entry name" value="DUF1559"/>
</dbReference>
<dbReference type="RefSeq" id="WP_149108543.1">
    <property type="nucleotide sequence ID" value="NZ_CP042425.1"/>
</dbReference>
<evidence type="ECO:0000259" key="2">
    <source>
        <dbReference type="Pfam" id="PF07596"/>
    </source>
</evidence>
<dbReference type="PANTHER" id="PTHR30093">
    <property type="entry name" value="GENERAL SECRETION PATHWAY PROTEIN G"/>
    <property type="match status" value="1"/>
</dbReference>
<dbReference type="PANTHER" id="PTHR30093:SF2">
    <property type="entry name" value="TYPE II SECRETION SYSTEM PROTEIN H"/>
    <property type="match status" value="1"/>
</dbReference>
<feature type="transmembrane region" description="Helical" evidence="1">
    <location>
        <begin position="12"/>
        <end position="35"/>
    </location>
</feature>
<organism evidence="3 4">
    <name type="scientific">Limnoglobus roseus</name>
    <dbReference type="NCBI Taxonomy" id="2598579"/>
    <lineage>
        <taxon>Bacteria</taxon>
        <taxon>Pseudomonadati</taxon>
        <taxon>Planctomycetota</taxon>
        <taxon>Planctomycetia</taxon>
        <taxon>Gemmatales</taxon>
        <taxon>Gemmataceae</taxon>
        <taxon>Limnoglobus</taxon>
    </lineage>
</organism>